<comment type="similarity">
    <text evidence="1">Belongs to the cytidine and deoxycytidylate deaminase family. ADAT2 subfamily.</text>
</comment>
<dbReference type="Gene3D" id="3.40.140.10">
    <property type="entry name" value="Cytidine Deaminase, domain 2"/>
    <property type="match status" value="1"/>
</dbReference>
<dbReference type="CDD" id="cd01285">
    <property type="entry name" value="nucleoside_deaminase"/>
    <property type="match status" value="1"/>
</dbReference>
<dbReference type="AlphaFoldDB" id="A0A4P2QNP1"/>
<evidence type="ECO:0000256" key="4">
    <source>
        <dbReference type="ARBA" id="ARBA00022723"/>
    </source>
</evidence>
<keyword evidence="3 8" id="KW-0819">tRNA processing</keyword>
<dbReference type="GO" id="GO:0002100">
    <property type="term" value="P:tRNA wobble adenosine to inosine editing"/>
    <property type="evidence" value="ECO:0007669"/>
    <property type="project" value="UniProtKB-UniRule"/>
</dbReference>
<dbReference type="EC" id="3.5.4.33" evidence="8"/>
<dbReference type="InterPro" id="IPR016192">
    <property type="entry name" value="APOBEC/CMP_deaminase_Zn-bd"/>
</dbReference>
<evidence type="ECO:0000256" key="7">
    <source>
        <dbReference type="ARBA" id="ARBA00048045"/>
    </source>
</evidence>
<dbReference type="InterPro" id="IPR028883">
    <property type="entry name" value="tRNA_aden_deaminase"/>
</dbReference>
<feature type="binding site" evidence="8">
    <location>
        <position position="107"/>
    </location>
    <ligand>
        <name>Zn(2+)</name>
        <dbReference type="ChEBI" id="CHEBI:29105"/>
        <note>catalytic</note>
    </ligand>
</feature>
<dbReference type="FunFam" id="3.40.140.10:FF:000005">
    <property type="entry name" value="tRNA-specific adenosine deaminase"/>
    <property type="match status" value="1"/>
</dbReference>
<dbReference type="PANTHER" id="PTHR11079">
    <property type="entry name" value="CYTOSINE DEAMINASE FAMILY MEMBER"/>
    <property type="match status" value="1"/>
</dbReference>
<dbReference type="RefSeq" id="WP_129574975.1">
    <property type="nucleotide sequence ID" value="NZ_CP012672.1"/>
</dbReference>
<comment type="catalytic activity">
    <reaction evidence="7 8">
        <text>adenosine(34) in tRNA + H2O + H(+) = inosine(34) in tRNA + NH4(+)</text>
        <dbReference type="Rhea" id="RHEA:43168"/>
        <dbReference type="Rhea" id="RHEA-COMP:10373"/>
        <dbReference type="Rhea" id="RHEA-COMP:10374"/>
        <dbReference type="ChEBI" id="CHEBI:15377"/>
        <dbReference type="ChEBI" id="CHEBI:15378"/>
        <dbReference type="ChEBI" id="CHEBI:28938"/>
        <dbReference type="ChEBI" id="CHEBI:74411"/>
        <dbReference type="ChEBI" id="CHEBI:82852"/>
        <dbReference type="EC" id="3.5.4.33"/>
    </reaction>
</comment>
<keyword evidence="4 8" id="KW-0479">Metal-binding</keyword>
<evidence type="ECO:0000256" key="5">
    <source>
        <dbReference type="ARBA" id="ARBA00022801"/>
    </source>
</evidence>
<protein>
    <recommendedName>
        <fullName evidence="8">tRNA-specific adenosine deaminase</fullName>
        <ecNumber evidence="8">3.5.4.33</ecNumber>
    </recommendedName>
</protein>
<dbReference type="EMBL" id="CP012672">
    <property type="protein sequence ID" value="AUX31133.1"/>
    <property type="molecule type" value="Genomic_DNA"/>
</dbReference>
<sequence length="179" mass="18808">MDDGAEALLSAVSRPEDTGVEDAAGIDVMRMREALAEAEAAAAAGDVPVGALIVDAAGVVLARGRNRREIDQDPTGHAEVDALRAAARQLGRWRLEGATVYATLEPCPMCAGALVNARIARLVYGCPDPKAGAVDTLFAIGRDTRLNHRFAVTSGVLADECAALLRAFFAKLRTAALRR</sequence>
<evidence type="ECO:0000313" key="10">
    <source>
        <dbReference type="EMBL" id="AUX31133.1"/>
    </source>
</evidence>
<evidence type="ECO:0000256" key="8">
    <source>
        <dbReference type="HAMAP-Rule" id="MF_00972"/>
    </source>
</evidence>
<evidence type="ECO:0000256" key="3">
    <source>
        <dbReference type="ARBA" id="ARBA00022694"/>
    </source>
</evidence>
<name>A0A4P2QNP1_SORCE</name>
<dbReference type="InterPro" id="IPR002125">
    <property type="entry name" value="CMP_dCMP_dom"/>
</dbReference>
<comment type="function">
    <text evidence="8">Catalyzes the deamination of adenosine to inosine at the wobble position 34 of tRNA(Arg2).</text>
</comment>
<evidence type="ECO:0000259" key="9">
    <source>
        <dbReference type="PROSITE" id="PS51747"/>
    </source>
</evidence>
<evidence type="ECO:0000256" key="2">
    <source>
        <dbReference type="ARBA" id="ARBA00011738"/>
    </source>
</evidence>
<dbReference type="GO" id="GO:0008270">
    <property type="term" value="F:zinc ion binding"/>
    <property type="evidence" value="ECO:0007669"/>
    <property type="project" value="UniProtKB-UniRule"/>
</dbReference>
<dbReference type="Proteomes" id="UP000295497">
    <property type="component" value="Chromosome"/>
</dbReference>
<dbReference type="Pfam" id="PF14437">
    <property type="entry name" value="MafB19-deam"/>
    <property type="match status" value="1"/>
</dbReference>
<dbReference type="GO" id="GO:0052717">
    <property type="term" value="F:tRNA-specific adenosine-34 deaminase activity"/>
    <property type="evidence" value="ECO:0007669"/>
    <property type="project" value="UniProtKB-UniRule"/>
</dbReference>
<accession>A0A4P2QNP1</accession>
<comment type="subunit">
    <text evidence="2 8">Homodimer.</text>
</comment>
<evidence type="ECO:0000256" key="1">
    <source>
        <dbReference type="ARBA" id="ARBA00010669"/>
    </source>
</evidence>
<evidence type="ECO:0000256" key="6">
    <source>
        <dbReference type="ARBA" id="ARBA00022833"/>
    </source>
</evidence>
<evidence type="ECO:0000313" key="11">
    <source>
        <dbReference type="Proteomes" id="UP000295497"/>
    </source>
</evidence>
<dbReference type="PROSITE" id="PS00903">
    <property type="entry name" value="CYT_DCMP_DEAMINASES_1"/>
    <property type="match status" value="1"/>
</dbReference>
<feature type="active site" description="Proton donor" evidence="8">
    <location>
        <position position="79"/>
    </location>
</feature>
<feature type="binding site" evidence="8">
    <location>
        <position position="110"/>
    </location>
    <ligand>
        <name>Zn(2+)</name>
        <dbReference type="ChEBI" id="CHEBI:29105"/>
        <note>catalytic</note>
    </ligand>
</feature>
<organism evidence="10 11">
    <name type="scientific">Sorangium cellulosum</name>
    <name type="common">Polyangium cellulosum</name>
    <dbReference type="NCBI Taxonomy" id="56"/>
    <lineage>
        <taxon>Bacteria</taxon>
        <taxon>Pseudomonadati</taxon>
        <taxon>Myxococcota</taxon>
        <taxon>Polyangia</taxon>
        <taxon>Polyangiales</taxon>
        <taxon>Polyangiaceae</taxon>
        <taxon>Sorangium</taxon>
    </lineage>
</organism>
<reference evidence="10 11" key="1">
    <citation type="submission" date="2015-09" db="EMBL/GenBank/DDBJ databases">
        <title>Sorangium comparison.</title>
        <authorList>
            <person name="Zaburannyi N."/>
            <person name="Bunk B."/>
            <person name="Overmann J."/>
            <person name="Mueller R."/>
        </authorList>
    </citation>
    <scope>NUCLEOTIDE SEQUENCE [LARGE SCALE GENOMIC DNA]</scope>
    <source>
        <strain evidence="10 11">So ce836</strain>
    </source>
</reference>
<dbReference type="InterPro" id="IPR016193">
    <property type="entry name" value="Cytidine_deaminase-like"/>
</dbReference>
<dbReference type="PROSITE" id="PS51747">
    <property type="entry name" value="CYT_DCMP_DEAMINASES_2"/>
    <property type="match status" value="1"/>
</dbReference>
<proteinExistence type="inferred from homology"/>
<feature type="domain" description="CMP/dCMP-type deaminase" evidence="9">
    <location>
        <begin position="25"/>
        <end position="153"/>
    </location>
</feature>
<keyword evidence="6 8" id="KW-0862">Zinc</keyword>
<comment type="cofactor">
    <cofactor evidence="8">
        <name>Zn(2+)</name>
        <dbReference type="ChEBI" id="CHEBI:29105"/>
    </cofactor>
    <text evidence="8">Binds 1 zinc ion per subunit.</text>
</comment>
<dbReference type="InterPro" id="IPR058535">
    <property type="entry name" value="MafB19-deam"/>
</dbReference>
<dbReference type="PANTHER" id="PTHR11079:SF202">
    <property type="entry name" value="TRNA-SPECIFIC ADENOSINE DEAMINASE"/>
    <property type="match status" value="1"/>
</dbReference>
<keyword evidence="5 8" id="KW-0378">Hydrolase</keyword>
<feature type="binding site" evidence="8">
    <location>
        <position position="77"/>
    </location>
    <ligand>
        <name>Zn(2+)</name>
        <dbReference type="ChEBI" id="CHEBI:29105"/>
        <note>catalytic</note>
    </ligand>
</feature>
<dbReference type="HAMAP" id="MF_00972">
    <property type="entry name" value="tRNA_aden_deaminase"/>
    <property type="match status" value="1"/>
</dbReference>
<dbReference type="SUPFAM" id="SSF53927">
    <property type="entry name" value="Cytidine deaminase-like"/>
    <property type="match status" value="1"/>
</dbReference>
<gene>
    <name evidence="10" type="primary">add</name>
    <name evidence="8" type="synonym">tadA</name>
    <name evidence="10" type="ORF">SOCE836_032570</name>
</gene>